<proteinExistence type="predicted"/>
<evidence type="ECO:0000256" key="1">
    <source>
        <dbReference type="SAM" id="Phobius"/>
    </source>
</evidence>
<evidence type="ECO:0000313" key="2">
    <source>
        <dbReference type="Ensembl" id="ENSPTEP00000039617.1"/>
    </source>
</evidence>
<keyword evidence="3" id="KW-1185">Reference proteome</keyword>
<protein>
    <submittedName>
        <fullName evidence="2">Uncharacterized protein</fullName>
    </submittedName>
</protein>
<keyword evidence="1" id="KW-0812">Transmembrane</keyword>
<dbReference type="Proteomes" id="UP000694416">
    <property type="component" value="Unplaced"/>
</dbReference>
<keyword evidence="1" id="KW-0472">Membrane</keyword>
<name>A0A8C9IWE3_9PRIM</name>
<organism evidence="2 3">
    <name type="scientific">Piliocolobus tephrosceles</name>
    <name type="common">Ugandan red Colobus</name>
    <dbReference type="NCBI Taxonomy" id="591936"/>
    <lineage>
        <taxon>Eukaryota</taxon>
        <taxon>Metazoa</taxon>
        <taxon>Chordata</taxon>
        <taxon>Craniata</taxon>
        <taxon>Vertebrata</taxon>
        <taxon>Euteleostomi</taxon>
        <taxon>Mammalia</taxon>
        <taxon>Eutheria</taxon>
        <taxon>Euarchontoglires</taxon>
        <taxon>Primates</taxon>
        <taxon>Haplorrhini</taxon>
        <taxon>Catarrhini</taxon>
        <taxon>Cercopithecidae</taxon>
        <taxon>Colobinae</taxon>
        <taxon>Piliocolobus</taxon>
    </lineage>
</organism>
<reference evidence="2" key="2">
    <citation type="submission" date="2025-09" db="UniProtKB">
        <authorList>
            <consortium name="Ensembl"/>
        </authorList>
    </citation>
    <scope>IDENTIFICATION</scope>
</reference>
<keyword evidence="1" id="KW-1133">Transmembrane helix</keyword>
<dbReference type="Ensembl" id="ENSPTET00000053225.1">
    <property type="protein sequence ID" value="ENSPTEP00000039617.1"/>
    <property type="gene ID" value="ENSPTEG00000036625.1"/>
</dbReference>
<evidence type="ECO:0000313" key="3">
    <source>
        <dbReference type="Proteomes" id="UP000694416"/>
    </source>
</evidence>
<accession>A0A8C9IWE3</accession>
<feature type="transmembrane region" description="Helical" evidence="1">
    <location>
        <begin position="28"/>
        <end position="46"/>
    </location>
</feature>
<sequence>MTQYVVHIFELLIGKAEQLHRKQSLKQAIIFSFICVCVCVCLRQGLLCCPGWDTLAGSVLTAALTSWAYMILQPQPPQVVVTTVMSHHAWQIFYNFFFFW</sequence>
<reference evidence="2" key="1">
    <citation type="submission" date="2025-08" db="UniProtKB">
        <authorList>
            <consortium name="Ensembl"/>
        </authorList>
    </citation>
    <scope>IDENTIFICATION</scope>
</reference>
<dbReference type="AlphaFoldDB" id="A0A8C9IWE3"/>